<keyword evidence="4" id="KW-0410">Iron transport</keyword>
<organism evidence="17 18">
    <name type="scientific">Solimonas terrae</name>
    <dbReference type="NCBI Taxonomy" id="1396819"/>
    <lineage>
        <taxon>Bacteria</taxon>
        <taxon>Pseudomonadati</taxon>
        <taxon>Pseudomonadota</taxon>
        <taxon>Gammaproteobacteria</taxon>
        <taxon>Nevskiales</taxon>
        <taxon>Nevskiaceae</taxon>
        <taxon>Solimonas</taxon>
    </lineage>
</organism>
<evidence type="ECO:0000313" key="17">
    <source>
        <dbReference type="EMBL" id="NGY05578.1"/>
    </source>
</evidence>
<feature type="region of interest" description="Disordered" evidence="13">
    <location>
        <begin position="28"/>
        <end position="57"/>
    </location>
</feature>
<proteinExistence type="inferred from homology"/>
<evidence type="ECO:0000256" key="5">
    <source>
        <dbReference type="ARBA" id="ARBA00022692"/>
    </source>
</evidence>
<evidence type="ECO:0000256" key="13">
    <source>
        <dbReference type="SAM" id="MobiDB-lite"/>
    </source>
</evidence>
<dbReference type="SUPFAM" id="SSF56935">
    <property type="entry name" value="Porins"/>
    <property type="match status" value="1"/>
</dbReference>
<feature type="signal peptide" evidence="14">
    <location>
        <begin position="1"/>
        <end position="26"/>
    </location>
</feature>
<evidence type="ECO:0000256" key="7">
    <source>
        <dbReference type="ARBA" id="ARBA00023065"/>
    </source>
</evidence>
<keyword evidence="3 11" id="KW-1134">Transmembrane beta strand</keyword>
<keyword evidence="2 11" id="KW-0813">Transport</keyword>
<dbReference type="GO" id="GO:0006826">
    <property type="term" value="P:iron ion transport"/>
    <property type="evidence" value="ECO:0007669"/>
    <property type="project" value="UniProtKB-KW"/>
</dbReference>
<dbReference type="Pfam" id="PF07715">
    <property type="entry name" value="Plug"/>
    <property type="match status" value="1"/>
</dbReference>
<reference evidence="17 18" key="1">
    <citation type="journal article" date="2014" name="Int. J. Syst. Evol. Microbiol.">
        <title>Solimonas terrae sp. nov., isolated from soil.</title>
        <authorList>
            <person name="Kim S.J."/>
            <person name="Moon J.Y."/>
            <person name="Weon H.Y."/>
            <person name="Ahn J.H."/>
            <person name="Chen W.M."/>
            <person name="Kwon S.W."/>
        </authorList>
    </citation>
    <scope>NUCLEOTIDE SEQUENCE [LARGE SCALE GENOMIC DNA]</scope>
    <source>
        <strain evidence="17 18">KIS83-12</strain>
    </source>
</reference>
<keyword evidence="6" id="KW-0408">Iron</keyword>
<evidence type="ECO:0000256" key="10">
    <source>
        <dbReference type="ARBA" id="ARBA00023237"/>
    </source>
</evidence>
<evidence type="ECO:0000256" key="3">
    <source>
        <dbReference type="ARBA" id="ARBA00022452"/>
    </source>
</evidence>
<dbReference type="Proteomes" id="UP000472676">
    <property type="component" value="Unassembled WGS sequence"/>
</dbReference>
<keyword evidence="5 11" id="KW-0812">Transmembrane</keyword>
<keyword evidence="14" id="KW-0732">Signal</keyword>
<keyword evidence="8 12" id="KW-0798">TonB box</keyword>
<keyword evidence="9 11" id="KW-0472">Membrane</keyword>
<keyword evidence="17" id="KW-0675">Receptor</keyword>
<evidence type="ECO:0000256" key="12">
    <source>
        <dbReference type="RuleBase" id="RU003357"/>
    </source>
</evidence>
<feature type="domain" description="TonB-dependent receptor-like beta-barrel" evidence="15">
    <location>
        <begin position="316"/>
        <end position="797"/>
    </location>
</feature>
<evidence type="ECO:0000259" key="16">
    <source>
        <dbReference type="Pfam" id="PF07715"/>
    </source>
</evidence>
<name>A0A6M2BSW2_9GAMM</name>
<evidence type="ECO:0000256" key="14">
    <source>
        <dbReference type="SAM" id="SignalP"/>
    </source>
</evidence>
<dbReference type="GO" id="GO:0009279">
    <property type="term" value="C:cell outer membrane"/>
    <property type="evidence" value="ECO:0007669"/>
    <property type="project" value="UniProtKB-SubCell"/>
</dbReference>
<dbReference type="InterPro" id="IPR039426">
    <property type="entry name" value="TonB-dep_rcpt-like"/>
</dbReference>
<dbReference type="Gene3D" id="2.40.170.20">
    <property type="entry name" value="TonB-dependent receptor, beta-barrel domain"/>
    <property type="match status" value="1"/>
</dbReference>
<accession>A0A6M2BSW2</accession>
<dbReference type="PROSITE" id="PS52016">
    <property type="entry name" value="TONB_DEPENDENT_REC_3"/>
    <property type="match status" value="1"/>
</dbReference>
<gene>
    <name evidence="17" type="ORF">G7Y85_12465</name>
</gene>
<comment type="subcellular location">
    <subcellularLocation>
        <location evidence="1 11">Cell outer membrane</location>
        <topology evidence="1 11">Multi-pass membrane protein</topology>
    </subcellularLocation>
</comment>
<keyword evidence="10 11" id="KW-0998">Cell outer membrane</keyword>
<evidence type="ECO:0000256" key="2">
    <source>
        <dbReference type="ARBA" id="ARBA00022448"/>
    </source>
</evidence>
<dbReference type="EMBL" id="JAAMOW010000006">
    <property type="protein sequence ID" value="NGY05578.1"/>
    <property type="molecule type" value="Genomic_DNA"/>
</dbReference>
<feature type="chain" id="PRO_5026829062" evidence="14">
    <location>
        <begin position="27"/>
        <end position="830"/>
    </location>
</feature>
<feature type="compositionally biased region" description="Low complexity" evidence="13">
    <location>
        <begin position="28"/>
        <end position="40"/>
    </location>
</feature>
<dbReference type="InterPro" id="IPR036942">
    <property type="entry name" value="Beta-barrel_TonB_sf"/>
</dbReference>
<dbReference type="PANTHER" id="PTHR32552:SF81">
    <property type="entry name" value="TONB-DEPENDENT OUTER MEMBRANE RECEPTOR"/>
    <property type="match status" value="1"/>
</dbReference>
<evidence type="ECO:0000256" key="1">
    <source>
        <dbReference type="ARBA" id="ARBA00004571"/>
    </source>
</evidence>
<dbReference type="InterPro" id="IPR000531">
    <property type="entry name" value="Beta-barrel_TonB"/>
</dbReference>
<dbReference type="AlphaFoldDB" id="A0A6M2BSW2"/>
<evidence type="ECO:0000256" key="4">
    <source>
        <dbReference type="ARBA" id="ARBA00022496"/>
    </source>
</evidence>
<keyword evidence="18" id="KW-1185">Reference proteome</keyword>
<dbReference type="InterPro" id="IPR012910">
    <property type="entry name" value="Plug_dom"/>
</dbReference>
<evidence type="ECO:0000313" key="18">
    <source>
        <dbReference type="Proteomes" id="UP000472676"/>
    </source>
</evidence>
<dbReference type="RefSeq" id="WP_166257358.1">
    <property type="nucleotide sequence ID" value="NZ_JAAMOW010000006.1"/>
</dbReference>
<evidence type="ECO:0000256" key="6">
    <source>
        <dbReference type="ARBA" id="ARBA00023004"/>
    </source>
</evidence>
<protein>
    <submittedName>
        <fullName evidence="17">TonB-dependent receptor</fullName>
    </submittedName>
</protein>
<evidence type="ECO:0000256" key="8">
    <source>
        <dbReference type="ARBA" id="ARBA00023077"/>
    </source>
</evidence>
<sequence length="830" mass="88877">MKSIVGVLLRVGGAIALLSSSAVAWAGPDPAGSAGDASSAEAMPSADPAAPVGSPTSAAPTAVIAVPGPQTQTAEAPQAAAASAVTPSGSEIPEVIVTANFRAENIQDVSGSTQSFSGADLDKSGAAGMQDYLLQVPSVSLQPSGNGMMKIAMRGVSNINATDLGFNDGSPTVGVYLNDVAIQGSGVFPDLRIFDLDRIEVLKGPQGTLYGEGSMGGAIKMVTVAPDPNNWAFRTDGMYSWTAGGAPNHELRAAVNVPLINDTLGARIVGTTRHEGGFVDYTDLDRPDANVDRSDSLRSILSWSPLDGLDLGYMFLYNYDDRDQFPVVDVGSQKEMTNSQPENQYALTRFTINSLTAKVELPFASLVSVSSFFQTFRDDQRKVPFVQTLIDQEFGMLNLTPPTLFGNSPTRIVTDLHSFSQELRLVSSGEHTVDWIAGAFFRTRKQDFELWEYENSIPDVSALDNLLALTGLEGLNLLSPLQEHGVGSEKFRQIALYGEATWNLIPSVLTITGGLRFYREVFDFADDTQYYGIQALLIGLSPQNIDLSDGSIRTGLDTTLIASGVLPKLSIGWHVTDDQLLYFTVSRGFRSGMANTGAGSDNGPPVVQPDTVWNRELGYKGTWREQGLITNLSLFDIAWDQLQGTLEGNAKFGPVSVPFPYVANAGNARILGAEANVTWAATSFMILSLNGGYNYGVLTDPKDGSNAVPHSLIPNTPRYTGSGTVTVNYPLPDDLALDFSTTYTYTGKQLTTFRVRTTSTLGKVEDSDGLPIDAYGLLKVSLGLSRGTFHAQLFCDNLSNRHAIIGISAPIPQYTIVTPRVVGLRASYDF</sequence>
<feature type="domain" description="TonB-dependent receptor plug" evidence="16">
    <location>
        <begin position="106"/>
        <end position="218"/>
    </location>
</feature>
<evidence type="ECO:0000259" key="15">
    <source>
        <dbReference type="Pfam" id="PF00593"/>
    </source>
</evidence>
<evidence type="ECO:0000256" key="9">
    <source>
        <dbReference type="ARBA" id="ARBA00023136"/>
    </source>
</evidence>
<dbReference type="Pfam" id="PF00593">
    <property type="entry name" value="TonB_dep_Rec_b-barrel"/>
    <property type="match status" value="1"/>
</dbReference>
<evidence type="ECO:0000256" key="11">
    <source>
        <dbReference type="PROSITE-ProRule" id="PRU01360"/>
    </source>
</evidence>
<keyword evidence="7" id="KW-0406">Ion transport</keyword>
<dbReference type="PANTHER" id="PTHR32552">
    <property type="entry name" value="FERRICHROME IRON RECEPTOR-RELATED"/>
    <property type="match status" value="1"/>
</dbReference>
<comment type="caution">
    <text evidence="17">The sequence shown here is derived from an EMBL/GenBank/DDBJ whole genome shotgun (WGS) entry which is preliminary data.</text>
</comment>
<comment type="similarity">
    <text evidence="11 12">Belongs to the TonB-dependent receptor family.</text>
</comment>